<evidence type="ECO:0000256" key="5">
    <source>
        <dbReference type="ARBA" id="ARBA00022723"/>
    </source>
</evidence>
<accession>A0A174A272</accession>
<evidence type="ECO:0000256" key="4">
    <source>
        <dbReference type="ARBA" id="ARBA00022617"/>
    </source>
</evidence>
<dbReference type="Gene3D" id="1.10.1130.10">
    <property type="entry name" value="Flavocytochrome C3, Chain A"/>
    <property type="match status" value="1"/>
</dbReference>
<evidence type="ECO:0000256" key="6">
    <source>
        <dbReference type="ARBA" id="ARBA00022729"/>
    </source>
</evidence>
<dbReference type="PANTHER" id="PTHR30633">
    <property type="entry name" value="CYTOCHROME C-552 RESPIRATORY NITRITE REDUCTASE"/>
    <property type="match status" value="1"/>
</dbReference>
<dbReference type="InterPro" id="IPR036280">
    <property type="entry name" value="Multihaem_cyt_sf"/>
</dbReference>
<dbReference type="EMBL" id="CYYU01000009">
    <property type="protein sequence ID" value="CUN82407.1"/>
    <property type="molecule type" value="Genomic_DNA"/>
</dbReference>
<keyword evidence="8 12" id="KW-0560">Oxidoreductase</keyword>
<keyword evidence="4" id="KW-0349">Heme</keyword>
<dbReference type="OrthoDB" id="9780421at2"/>
<evidence type="ECO:0000256" key="11">
    <source>
        <dbReference type="SAM" id="Phobius"/>
    </source>
</evidence>
<dbReference type="AlphaFoldDB" id="A0A174A272"/>
<dbReference type="PIRSF" id="PIRSF000243">
    <property type="entry name" value="Cyt_c552"/>
    <property type="match status" value="1"/>
</dbReference>
<sequence>MSKLQKILAGIIAVCVVFFGFVVVRIVAAPNDTSVKLAKIPQDKQLGKEAYKEAYPLEYNSFMKNNDTSPSPTGYGGAQAENSHLTEQPEMVENFKGYKFALQYDDDRGHTYAGEDFKNTKRLPGQKGNCITCKSSYMYDVYYKQSGWDYASKPIDEVMAPIEDDQWFGCSTCHDPETMELRVYQQGFIDSMARRGIDVNNASHNDKRAYVCAQCHNEYYFTKEDGRVNHPFDNGLDAESEYEFYQSGQAGAFKQDWIHADSKAPMLKAQHPDFETWATSVHADAGVTCVDCHMPYMRENGQKYTSHWMTNPLKTTEESCLKCHDESAETLKARVQTIGDNTFKLQRIAGKTVAQAHKTIKAAMDAGATDEQLEEPRQLVREAQWYWDWVAAENGMGFHNPDKIMRTLGLSIDKAHQCIEKTNAIMKGSL</sequence>
<evidence type="ECO:0000313" key="12">
    <source>
        <dbReference type="EMBL" id="CUN82407.1"/>
    </source>
</evidence>
<evidence type="ECO:0000256" key="9">
    <source>
        <dbReference type="ARBA" id="ARBA00023004"/>
    </source>
</evidence>
<evidence type="ECO:0000313" key="13">
    <source>
        <dbReference type="Proteomes" id="UP000095546"/>
    </source>
</evidence>
<dbReference type="InterPro" id="IPR003321">
    <property type="entry name" value="Cyt_c552"/>
</dbReference>
<keyword evidence="9" id="KW-0408">Iron</keyword>
<dbReference type="PANTHER" id="PTHR30633:SF0">
    <property type="entry name" value="CYTOCHROME C-552"/>
    <property type="match status" value="1"/>
</dbReference>
<dbReference type="GO" id="GO:0030288">
    <property type="term" value="C:outer membrane-bounded periplasmic space"/>
    <property type="evidence" value="ECO:0007669"/>
    <property type="project" value="TreeGrafter"/>
</dbReference>
<organism evidence="12 13">
    <name type="scientific">Mitsuokella jalaludinii</name>
    <dbReference type="NCBI Taxonomy" id="187979"/>
    <lineage>
        <taxon>Bacteria</taxon>
        <taxon>Bacillati</taxon>
        <taxon>Bacillota</taxon>
        <taxon>Negativicutes</taxon>
        <taxon>Selenomonadales</taxon>
        <taxon>Selenomonadaceae</taxon>
        <taxon>Mitsuokella</taxon>
    </lineage>
</organism>
<name>A0A174A272_9FIRM</name>
<dbReference type="EC" id="1.7.2.2" evidence="3"/>
<dbReference type="Gene3D" id="1.20.140.10">
    <property type="entry name" value="Butyryl-CoA Dehydrogenase, subunit A, domain 3"/>
    <property type="match status" value="1"/>
</dbReference>
<dbReference type="RefSeq" id="WP_036374284.1">
    <property type="nucleotide sequence ID" value="NZ_CABIWZ010000009.1"/>
</dbReference>
<reference evidence="12 13" key="1">
    <citation type="submission" date="2015-09" db="EMBL/GenBank/DDBJ databases">
        <authorList>
            <consortium name="Pathogen Informatics"/>
        </authorList>
    </citation>
    <scope>NUCLEOTIDE SEQUENCE [LARGE SCALE GENOMIC DNA]</scope>
    <source>
        <strain evidence="12 13">2789STDY5608828</strain>
    </source>
</reference>
<comment type="similarity">
    <text evidence="2">Belongs to the cytochrome c-552 family.</text>
</comment>
<dbReference type="GO" id="GO:0046872">
    <property type="term" value="F:metal ion binding"/>
    <property type="evidence" value="ECO:0007669"/>
    <property type="project" value="UniProtKB-KW"/>
</dbReference>
<feature type="transmembrane region" description="Helical" evidence="11">
    <location>
        <begin position="7"/>
        <end position="28"/>
    </location>
</feature>
<dbReference type="GO" id="GO:0019645">
    <property type="term" value="P:anaerobic electron transport chain"/>
    <property type="evidence" value="ECO:0007669"/>
    <property type="project" value="TreeGrafter"/>
</dbReference>
<keyword evidence="11" id="KW-1133">Transmembrane helix</keyword>
<dbReference type="GO" id="GO:0020037">
    <property type="term" value="F:heme binding"/>
    <property type="evidence" value="ECO:0007669"/>
    <property type="project" value="TreeGrafter"/>
</dbReference>
<evidence type="ECO:0000256" key="8">
    <source>
        <dbReference type="ARBA" id="ARBA00023002"/>
    </source>
</evidence>
<dbReference type="SUPFAM" id="SSF48695">
    <property type="entry name" value="Multiheme cytochromes"/>
    <property type="match status" value="1"/>
</dbReference>
<keyword evidence="6" id="KW-0732">Signal</keyword>
<dbReference type="GO" id="GO:0042279">
    <property type="term" value="F:nitrite reductase (cytochrome, ammonia-forming) activity"/>
    <property type="evidence" value="ECO:0007669"/>
    <property type="project" value="UniProtKB-EC"/>
</dbReference>
<evidence type="ECO:0000256" key="1">
    <source>
        <dbReference type="ARBA" id="ARBA00004196"/>
    </source>
</evidence>
<comment type="subcellular location">
    <subcellularLocation>
        <location evidence="1">Cell envelope</location>
    </subcellularLocation>
</comment>
<gene>
    <name evidence="12" type="primary">nrfA</name>
    <name evidence="12" type="ORF">ERS852385_01450</name>
</gene>
<dbReference type="STRING" id="187979.ERS852385_01450"/>
<evidence type="ECO:0000256" key="2">
    <source>
        <dbReference type="ARBA" id="ARBA00009288"/>
    </source>
</evidence>
<dbReference type="eggNOG" id="COG3303">
    <property type="taxonomic scope" value="Bacteria"/>
</dbReference>
<proteinExistence type="inferred from homology"/>
<keyword evidence="5" id="KW-0479">Metal-binding</keyword>
<dbReference type="CDD" id="cd00548">
    <property type="entry name" value="NrfA-like"/>
    <property type="match status" value="1"/>
</dbReference>
<keyword evidence="13" id="KW-1185">Reference proteome</keyword>
<evidence type="ECO:0000256" key="3">
    <source>
        <dbReference type="ARBA" id="ARBA00011887"/>
    </source>
</evidence>
<keyword evidence="7" id="KW-0106">Calcium</keyword>
<evidence type="ECO:0000256" key="10">
    <source>
        <dbReference type="ARBA" id="ARBA00049131"/>
    </source>
</evidence>
<keyword evidence="11" id="KW-0812">Transmembrane</keyword>
<keyword evidence="11" id="KW-0472">Membrane</keyword>
<dbReference type="Pfam" id="PF02335">
    <property type="entry name" value="Cytochrom_C552"/>
    <property type="match status" value="1"/>
</dbReference>
<protein>
    <recommendedName>
        <fullName evidence="3">nitrite reductase (cytochrome; ammonia-forming)</fullName>
        <ecNumber evidence="3">1.7.2.2</ecNumber>
    </recommendedName>
</protein>
<evidence type="ECO:0000256" key="7">
    <source>
        <dbReference type="ARBA" id="ARBA00022837"/>
    </source>
</evidence>
<comment type="catalytic activity">
    <reaction evidence="10">
        <text>6 Fe(III)-[cytochrome c] + NH4(+) + 2 H2O = 6 Fe(II)-[cytochrome c] + nitrite + 8 H(+)</text>
        <dbReference type="Rhea" id="RHEA:13089"/>
        <dbReference type="Rhea" id="RHEA-COMP:10350"/>
        <dbReference type="Rhea" id="RHEA-COMP:14399"/>
        <dbReference type="ChEBI" id="CHEBI:15377"/>
        <dbReference type="ChEBI" id="CHEBI:15378"/>
        <dbReference type="ChEBI" id="CHEBI:16301"/>
        <dbReference type="ChEBI" id="CHEBI:28938"/>
        <dbReference type="ChEBI" id="CHEBI:29033"/>
        <dbReference type="ChEBI" id="CHEBI:29034"/>
        <dbReference type="EC" id="1.7.2.2"/>
    </reaction>
</comment>
<dbReference type="Proteomes" id="UP000095546">
    <property type="component" value="Unassembled WGS sequence"/>
</dbReference>